<name>A0ABT7UGS0_9FIRM</name>
<accession>A0ABT7UGS0</accession>
<dbReference type="SMART" id="SM00052">
    <property type="entry name" value="EAL"/>
    <property type="match status" value="1"/>
</dbReference>
<dbReference type="Pfam" id="PF00563">
    <property type="entry name" value="EAL"/>
    <property type="match status" value="1"/>
</dbReference>
<dbReference type="NCBIfam" id="TIGR00254">
    <property type="entry name" value="GGDEF"/>
    <property type="match status" value="1"/>
</dbReference>
<dbReference type="CDD" id="cd01948">
    <property type="entry name" value="EAL"/>
    <property type="match status" value="1"/>
</dbReference>
<dbReference type="InterPro" id="IPR050706">
    <property type="entry name" value="Cyclic-di-GMP_PDE-like"/>
</dbReference>
<sequence length="746" mass="87246">MKKMIIISSVIVVLLLTMSIFLRIYLNHIVRNNMIDQVDNTVDKYIHIIQKQIDNDFQFLDSFASVLQMENITNNQEFPQVLEETNEQNDFITMMYFDLNERGVVANLNQEVLVNKPLTDFQEEIQSVVYDTLANQRTVSDIFQSQLTHEMIYAYGIPVYQNKQIVGALIATQTVELLMDAGQGSGILGGDTYAYLVDESGQVLVNSQYDIFHQTSIFQQPFLQKQDYQQMKEHLKDHQDITFSFEYENAQYHALLKPIGLKDWNLLCVNMLEDSHLFADRNMRMVGLIFLSIILLVIGLLIYGYHIILKNNRELQKVAYFDHLTGAYNFSYFMTLGERYFIDNKCCSVAVLNIHQFKFFNEIFGHDLGDQLLCHEKKVIENNLHDGEFFCRDTADQFYVFLCETEESVLLTRLNQMMEEIIEYMDLLHTNYHLKIHCGVAISSEELIVDNCFEDLMVRVMFALAKSKETILSNIWFYDIELHKQEIMDNYIESHMEQALKDGEFQLYLQPKVDMETGQLQSSEALVRWITQDNQQLYPNQFIPIFEKSGFCMKLDMYMFEQACLQIRKWMDQGIEPIGISVNQSKLLFYESDYVERLNAIVQKYQVPAHLLTLEILEDLVINNVDAVNEKIEQLHQIGFKVSMDDFGSGYSSLNILGKIDIDELKIDRIFLQEILDGKNKKAQIILEEIIKLTKILSISTVVEGIETKEYRDFVKSLGCHYGQGYYYDKPISQQEFEIRYMKERR</sequence>
<feature type="domain" description="GGDEF" evidence="3">
    <location>
        <begin position="345"/>
        <end position="480"/>
    </location>
</feature>
<dbReference type="PANTHER" id="PTHR33121">
    <property type="entry name" value="CYCLIC DI-GMP PHOSPHODIESTERASE PDEF"/>
    <property type="match status" value="1"/>
</dbReference>
<dbReference type="InterPro" id="IPR001633">
    <property type="entry name" value="EAL_dom"/>
</dbReference>
<comment type="caution">
    <text evidence="4">The sequence shown here is derived from an EMBL/GenBank/DDBJ whole genome shotgun (WGS) entry which is preliminary data.</text>
</comment>
<gene>
    <name evidence="4" type="ORF">QUV98_03270</name>
</gene>
<reference evidence="4 5" key="2">
    <citation type="submission" date="2023-06" db="EMBL/GenBank/DDBJ databases">
        <authorList>
            <person name="Zeman M."/>
            <person name="Kubasova T."/>
            <person name="Jahodarova E."/>
            <person name="Nykrynova M."/>
            <person name="Rychlik I."/>
        </authorList>
    </citation>
    <scope>NUCLEOTIDE SEQUENCE [LARGE SCALE GENOMIC DNA]</scope>
    <source>
        <strain evidence="4 5">ET341</strain>
    </source>
</reference>
<feature type="transmembrane region" description="Helical" evidence="1">
    <location>
        <begin position="285"/>
        <end position="308"/>
    </location>
</feature>
<keyword evidence="1" id="KW-0472">Membrane</keyword>
<keyword evidence="5" id="KW-1185">Reference proteome</keyword>
<dbReference type="Proteomes" id="UP001529275">
    <property type="component" value="Unassembled WGS sequence"/>
</dbReference>
<dbReference type="Gene3D" id="3.30.450.20">
    <property type="entry name" value="PAS domain"/>
    <property type="match status" value="1"/>
</dbReference>
<evidence type="ECO:0000256" key="1">
    <source>
        <dbReference type="SAM" id="Phobius"/>
    </source>
</evidence>
<reference evidence="5" key="1">
    <citation type="submission" date="2023-06" db="EMBL/GenBank/DDBJ databases">
        <title>Identification and characterization of horizontal gene transfer across gut microbiota members of farm animals based on homology search.</title>
        <authorList>
            <person name="Zeman M."/>
            <person name="Kubasova T."/>
            <person name="Jahodarova E."/>
            <person name="Nykrynova M."/>
            <person name="Rychlik I."/>
        </authorList>
    </citation>
    <scope>NUCLEOTIDE SEQUENCE [LARGE SCALE GENOMIC DNA]</scope>
    <source>
        <strain evidence="5">ET341</strain>
    </source>
</reference>
<evidence type="ECO:0000259" key="2">
    <source>
        <dbReference type="PROSITE" id="PS50883"/>
    </source>
</evidence>
<organism evidence="4 5">
    <name type="scientific">Massilimicrobiota timonensis</name>
    <dbReference type="NCBI Taxonomy" id="1776392"/>
    <lineage>
        <taxon>Bacteria</taxon>
        <taxon>Bacillati</taxon>
        <taxon>Bacillota</taxon>
        <taxon>Erysipelotrichia</taxon>
        <taxon>Erysipelotrichales</taxon>
        <taxon>Erysipelotrichaceae</taxon>
        <taxon>Massilimicrobiota</taxon>
    </lineage>
</organism>
<feature type="transmembrane region" description="Helical" evidence="1">
    <location>
        <begin position="6"/>
        <end position="26"/>
    </location>
</feature>
<dbReference type="PROSITE" id="PS50887">
    <property type="entry name" value="GGDEF"/>
    <property type="match status" value="1"/>
</dbReference>
<dbReference type="InterPro" id="IPR029787">
    <property type="entry name" value="Nucleotide_cyclase"/>
</dbReference>
<dbReference type="SUPFAM" id="SSF141868">
    <property type="entry name" value="EAL domain-like"/>
    <property type="match status" value="1"/>
</dbReference>
<feature type="domain" description="EAL" evidence="2">
    <location>
        <begin position="489"/>
        <end position="745"/>
    </location>
</feature>
<evidence type="ECO:0000313" key="5">
    <source>
        <dbReference type="Proteomes" id="UP001529275"/>
    </source>
</evidence>
<dbReference type="Gene3D" id="3.30.70.270">
    <property type="match status" value="1"/>
</dbReference>
<keyword evidence="1" id="KW-0812">Transmembrane</keyword>
<evidence type="ECO:0000259" key="3">
    <source>
        <dbReference type="PROSITE" id="PS50887"/>
    </source>
</evidence>
<proteinExistence type="predicted"/>
<dbReference type="SMART" id="SM00267">
    <property type="entry name" value="GGDEF"/>
    <property type="match status" value="1"/>
</dbReference>
<dbReference type="InterPro" id="IPR035919">
    <property type="entry name" value="EAL_sf"/>
</dbReference>
<protein>
    <submittedName>
        <fullName evidence="4">EAL domain-containing protein</fullName>
    </submittedName>
</protein>
<dbReference type="InterPro" id="IPR000160">
    <property type="entry name" value="GGDEF_dom"/>
</dbReference>
<dbReference type="EMBL" id="JAUDCK010000007">
    <property type="protein sequence ID" value="MDM8195338.1"/>
    <property type="molecule type" value="Genomic_DNA"/>
</dbReference>
<dbReference type="Gene3D" id="3.20.20.450">
    <property type="entry name" value="EAL domain"/>
    <property type="match status" value="1"/>
</dbReference>
<dbReference type="InterPro" id="IPR043128">
    <property type="entry name" value="Rev_trsase/Diguanyl_cyclase"/>
</dbReference>
<dbReference type="RefSeq" id="WP_289527312.1">
    <property type="nucleotide sequence ID" value="NZ_JAUDCK010000007.1"/>
</dbReference>
<dbReference type="PROSITE" id="PS50883">
    <property type="entry name" value="EAL"/>
    <property type="match status" value="1"/>
</dbReference>
<dbReference type="PANTHER" id="PTHR33121:SF70">
    <property type="entry name" value="SIGNALING PROTEIN YKOW"/>
    <property type="match status" value="1"/>
</dbReference>
<dbReference type="SUPFAM" id="SSF55073">
    <property type="entry name" value="Nucleotide cyclase"/>
    <property type="match status" value="1"/>
</dbReference>
<dbReference type="Pfam" id="PF00990">
    <property type="entry name" value="GGDEF"/>
    <property type="match status" value="1"/>
</dbReference>
<evidence type="ECO:0000313" key="4">
    <source>
        <dbReference type="EMBL" id="MDM8195338.1"/>
    </source>
</evidence>
<keyword evidence="1" id="KW-1133">Transmembrane helix</keyword>